<keyword evidence="13" id="KW-1185">Reference proteome</keyword>
<proteinExistence type="inferred from homology"/>
<dbReference type="InterPro" id="IPR000544">
    <property type="entry name" value="Octanoyltransferase"/>
</dbReference>
<comment type="function">
    <text evidence="5 6 7">Catalyzes the transfer of endogenously produced octanoic acid from octanoyl-acyl-carrier-protein onto the lipoyl domains of lipoate-dependent enzymes. Lipoyl-ACP can also act as a substrate although octanoyl-ACP is likely to be the physiological substrate.</text>
</comment>
<dbReference type="FunFam" id="3.30.930.10:FF:000020">
    <property type="entry name" value="Octanoyltransferase"/>
    <property type="match status" value="1"/>
</dbReference>
<evidence type="ECO:0000256" key="5">
    <source>
        <dbReference type="ARBA" id="ARBA00024732"/>
    </source>
</evidence>
<comment type="catalytic activity">
    <reaction evidence="6 7">
        <text>octanoyl-[ACP] + L-lysyl-[protein] = N(6)-octanoyl-L-lysyl-[protein] + holo-[ACP] + H(+)</text>
        <dbReference type="Rhea" id="RHEA:17665"/>
        <dbReference type="Rhea" id="RHEA-COMP:9636"/>
        <dbReference type="Rhea" id="RHEA-COMP:9685"/>
        <dbReference type="Rhea" id="RHEA-COMP:9752"/>
        <dbReference type="Rhea" id="RHEA-COMP:9928"/>
        <dbReference type="ChEBI" id="CHEBI:15378"/>
        <dbReference type="ChEBI" id="CHEBI:29969"/>
        <dbReference type="ChEBI" id="CHEBI:64479"/>
        <dbReference type="ChEBI" id="CHEBI:78463"/>
        <dbReference type="ChEBI" id="CHEBI:78809"/>
        <dbReference type="EC" id="2.3.1.181"/>
    </reaction>
</comment>
<keyword evidence="4 6" id="KW-0012">Acyltransferase</keyword>
<dbReference type="InterPro" id="IPR004143">
    <property type="entry name" value="BPL_LPL_catalytic"/>
</dbReference>
<comment type="pathway">
    <text evidence="1 6 7">Protein modification; protein lipoylation via endogenous pathway; protein N(6)-(lipoyl)lysine from octanoyl-[acyl-carrier-protein]: step 1/2.</text>
</comment>
<dbReference type="EMBL" id="SRIO01000013">
    <property type="protein sequence ID" value="TFZ82024.1"/>
    <property type="molecule type" value="Genomic_DNA"/>
</dbReference>
<dbReference type="EC" id="2.3.1.181" evidence="6 7"/>
<comment type="caution">
    <text evidence="12">The sequence shown here is derived from an EMBL/GenBank/DDBJ whole genome shotgun (WGS) entry which is preliminary data.</text>
</comment>
<sequence length="209" mass="23118">MGDLAPLQIRDWGLAPYAEVWEAMRAYTDHRDEETPDALWFVQHPPVYTLGMHAHPEHILAAGAIPVVHTDRGGQVTYHGPGQWVVYPLLDLRRRGFGIRSLVSALEQAVVDMLADYAIEAHARREAPGVYVGHAKIAALGLRIRRSCSYHGLAVNVAMDLAPFAGINPCGFSGLAVTQIQAFRPDLSMVQVRLDLESKLRQTLRLPLV</sequence>
<feature type="active site" description="Acyl-thioester intermediate" evidence="6 8">
    <location>
        <position position="170"/>
    </location>
</feature>
<feature type="site" description="Lowers pKa of active site Cys" evidence="6 10">
    <location>
        <position position="136"/>
    </location>
</feature>
<evidence type="ECO:0000256" key="3">
    <source>
        <dbReference type="ARBA" id="ARBA00022679"/>
    </source>
</evidence>
<evidence type="ECO:0000256" key="8">
    <source>
        <dbReference type="PIRSR" id="PIRSR016262-1"/>
    </source>
</evidence>
<dbReference type="GO" id="GO:0005737">
    <property type="term" value="C:cytoplasm"/>
    <property type="evidence" value="ECO:0007669"/>
    <property type="project" value="UniProtKB-SubCell"/>
</dbReference>
<evidence type="ECO:0000313" key="12">
    <source>
        <dbReference type="EMBL" id="TFZ82024.1"/>
    </source>
</evidence>
<feature type="binding site" evidence="6 9">
    <location>
        <begin position="72"/>
        <end position="79"/>
    </location>
    <ligand>
        <name>substrate</name>
    </ligand>
</feature>
<feature type="domain" description="BPL/LPL catalytic" evidence="11">
    <location>
        <begin position="33"/>
        <end position="208"/>
    </location>
</feature>
<dbReference type="InterPro" id="IPR045864">
    <property type="entry name" value="aa-tRNA-synth_II/BPL/LPL"/>
</dbReference>
<dbReference type="NCBIfam" id="NF010922">
    <property type="entry name" value="PRK14342.1"/>
    <property type="match status" value="1"/>
</dbReference>
<dbReference type="GO" id="GO:0009249">
    <property type="term" value="P:protein lipoylation"/>
    <property type="evidence" value="ECO:0007669"/>
    <property type="project" value="InterPro"/>
</dbReference>
<dbReference type="NCBIfam" id="TIGR00214">
    <property type="entry name" value="lipB"/>
    <property type="match status" value="1"/>
</dbReference>
<dbReference type="SUPFAM" id="SSF55681">
    <property type="entry name" value="Class II aaRS and biotin synthetases"/>
    <property type="match status" value="1"/>
</dbReference>
<dbReference type="Gene3D" id="3.30.930.10">
    <property type="entry name" value="Bira Bifunctional Protein, Domain 2"/>
    <property type="match status" value="1"/>
</dbReference>
<feature type="binding site" evidence="6 9">
    <location>
        <begin position="139"/>
        <end position="141"/>
    </location>
    <ligand>
        <name>substrate</name>
    </ligand>
</feature>
<evidence type="ECO:0000313" key="13">
    <source>
        <dbReference type="Proteomes" id="UP000297890"/>
    </source>
</evidence>
<name>A0A4Z0F740_9GAMM</name>
<evidence type="ECO:0000256" key="10">
    <source>
        <dbReference type="PIRSR" id="PIRSR016262-3"/>
    </source>
</evidence>
<evidence type="ECO:0000256" key="7">
    <source>
        <dbReference type="PIRNR" id="PIRNR016262"/>
    </source>
</evidence>
<dbReference type="CDD" id="cd16444">
    <property type="entry name" value="LipB"/>
    <property type="match status" value="1"/>
</dbReference>
<dbReference type="PROSITE" id="PS51733">
    <property type="entry name" value="BPL_LPL_CATALYTIC"/>
    <property type="match status" value="1"/>
</dbReference>
<feature type="binding site" evidence="6 9">
    <location>
        <begin position="152"/>
        <end position="154"/>
    </location>
    <ligand>
        <name>substrate</name>
    </ligand>
</feature>
<dbReference type="PANTHER" id="PTHR10993:SF7">
    <property type="entry name" value="LIPOYLTRANSFERASE 2, MITOCHONDRIAL-RELATED"/>
    <property type="match status" value="1"/>
</dbReference>
<evidence type="ECO:0000256" key="6">
    <source>
        <dbReference type="HAMAP-Rule" id="MF_00013"/>
    </source>
</evidence>
<evidence type="ECO:0000256" key="9">
    <source>
        <dbReference type="PIRSR" id="PIRSR016262-2"/>
    </source>
</evidence>
<comment type="similarity">
    <text evidence="6 7">Belongs to the LipB family.</text>
</comment>
<dbReference type="PROSITE" id="PS01313">
    <property type="entry name" value="LIPB"/>
    <property type="match status" value="1"/>
</dbReference>
<dbReference type="UniPathway" id="UPA00538">
    <property type="reaction ID" value="UER00592"/>
</dbReference>
<comment type="subcellular location">
    <subcellularLocation>
        <location evidence="6">Cytoplasm</location>
    </subcellularLocation>
</comment>
<evidence type="ECO:0000256" key="4">
    <source>
        <dbReference type="ARBA" id="ARBA00023315"/>
    </source>
</evidence>
<dbReference type="AlphaFoldDB" id="A0A4Z0F740"/>
<evidence type="ECO:0000259" key="11">
    <source>
        <dbReference type="PROSITE" id="PS51733"/>
    </source>
</evidence>
<dbReference type="PANTHER" id="PTHR10993">
    <property type="entry name" value="OCTANOYLTRANSFERASE"/>
    <property type="match status" value="1"/>
</dbReference>
<evidence type="ECO:0000256" key="2">
    <source>
        <dbReference type="ARBA" id="ARBA00022490"/>
    </source>
</evidence>
<dbReference type="GO" id="GO:0033819">
    <property type="term" value="F:lipoyl(octanoyl) transferase activity"/>
    <property type="evidence" value="ECO:0007669"/>
    <property type="project" value="UniProtKB-EC"/>
</dbReference>
<dbReference type="Pfam" id="PF21948">
    <property type="entry name" value="LplA-B_cat"/>
    <property type="match status" value="1"/>
</dbReference>
<gene>
    <name evidence="6 12" type="primary">lipB</name>
    <name evidence="12" type="ORF">E4680_10220</name>
</gene>
<dbReference type="HAMAP" id="MF_00013">
    <property type="entry name" value="LipB"/>
    <property type="match status" value="1"/>
</dbReference>
<organism evidence="12 13">
    <name type="scientific">Candidatus Macondimonas diazotrophica</name>
    <dbReference type="NCBI Taxonomy" id="2305248"/>
    <lineage>
        <taxon>Bacteria</taxon>
        <taxon>Pseudomonadati</taxon>
        <taxon>Pseudomonadota</taxon>
        <taxon>Gammaproteobacteria</taxon>
        <taxon>Chromatiales</taxon>
        <taxon>Ectothiorhodospiraceae</taxon>
        <taxon>Candidatus Macondimonas</taxon>
    </lineage>
</organism>
<comment type="miscellaneous">
    <text evidence="6">In the reaction, the free carboxyl group of octanoic acid is attached via an amide linkage to the epsilon-amino group of a specific lysine residue of lipoyl domains of lipoate-dependent enzymes.</text>
</comment>
<keyword evidence="3 6" id="KW-0808">Transferase</keyword>
<dbReference type="InterPro" id="IPR020605">
    <property type="entry name" value="Octanoyltransferase_CS"/>
</dbReference>
<accession>A0A4Z0F740</accession>
<dbReference type="Proteomes" id="UP000297890">
    <property type="component" value="Unassembled WGS sequence"/>
</dbReference>
<keyword evidence="2 6" id="KW-0963">Cytoplasm</keyword>
<dbReference type="PIRSF" id="PIRSF016262">
    <property type="entry name" value="LPLase"/>
    <property type="match status" value="1"/>
</dbReference>
<dbReference type="OrthoDB" id="9787061at2"/>
<protein>
    <recommendedName>
        <fullName evidence="6 7">Octanoyltransferase</fullName>
        <ecNumber evidence="6 7">2.3.1.181</ecNumber>
    </recommendedName>
    <alternativeName>
        <fullName evidence="6">Lipoate-protein ligase B</fullName>
    </alternativeName>
    <alternativeName>
        <fullName evidence="6">Lipoyl/octanoyl transferase</fullName>
    </alternativeName>
    <alternativeName>
        <fullName evidence="6">Octanoyl-[acyl-carrier-protein]-protein N-octanoyltransferase</fullName>
    </alternativeName>
</protein>
<evidence type="ECO:0000256" key="1">
    <source>
        <dbReference type="ARBA" id="ARBA00004821"/>
    </source>
</evidence>
<reference evidence="12 13" key="1">
    <citation type="journal article" date="2019" name="ISME J.">
        <title>Candidatus Macondimonas diazotrophica, a novel gammaproteobacterial genus dominating crude-oil-contaminated coastal sediments.</title>
        <authorList>
            <person name="Karthikeyan S."/>
            <person name="Konstantinidis K."/>
        </authorList>
    </citation>
    <scope>NUCLEOTIDE SEQUENCE [LARGE SCALE GENOMIC DNA]</scope>
    <source>
        <strain evidence="12 13">KTK01</strain>
    </source>
</reference>